<dbReference type="SMART" id="SM00241">
    <property type="entry name" value="ZP"/>
    <property type="match status" value="1"/>
</dbReference>
<dbReference type="PANTHER" id="PTHR22907">
    <property type="entry name" value="GH04558P"/>
    <property type="match status" value="1"/>
</dbReference>
<dbReference type="Gene3D" id="2.60.40.4100">
    <property type="entry name" value="Zona pellucida, ZP-C domain"/>
    <property type="match status" value="1"/>
</dbReference>
<sequence length="315" mass="35329">MSILSFISGIIGAESKLQGFALFQTDKAFNVKCFYAQARSATLERFVNVSNLAASDISVHDTTVAECRYEIRLDGPNGEMAQFAEVGQNLFHEWSCSGPDDLRILVKDCRVADDTGEQFLILDDRGCAIDPVILGDLEYEQNARKAHVYSNAFKFADTNHISFQCTVQLCSTIQGDQHCTSLSPPSCSVEGFDTNTMLKKYARNLFDAPMQDEVDLHSHTLAILDAKINADYRRLPTNKLDGLHSHFHSGIQLNLTCYKLRTNAQFCGCRGEGGWGGNIVGGADDEGSNSFQYFSLKKLRQLYKPRFFNWQYYIF</sequence>
<evidence type="ECO:0000313" key="5">
    <source>
        <dbReference type="WBParaSite" id="TCNE_0000557701-mRNA-1"/>
    </source>
</evidence>
<dbReference type="Proteomes" id="UP000050794">
    <property type="component" value="Unassembled WGS sequence"/>
</dbReference>
<gene>
    <name evidence="3" type="ORF">TCNE_LOCUS5577</name>
</gene>
<dbReference type="PANTHER" id="PTHR22907:SF54">
    <property type="entry name" value="GH04558P"/>
    <property type="match status" value="1"/>
</dbReference>
<reference evidence="5" key="1">
    <citation type="submission" date="2016-06" db="UniProtKB">
        <authorList>
            <consortium name="WormBaseParasite"/>
        </authorList>
    </citation>
    <scope>IDENTIFICATION</scope>
</reference>
<dbReference type="EMBL" id="UYWY01019370">
    <property type="protein sequence ID" value="VDM36748.1"/>
    <property type="molecule type" value="Genomic_DNA"/>
</dbReference>
<keyword evidence="4" id="KW-1185">Reference proteome</keyword>
<dbReference type="InterPro" id="IPR057475">
    <property type="entry name" value="CUT_C"/>
</dbReference>
<evidence type="ECO:0000313" key="3">
    <source>
        <dbReference type="EMBL" id="VDM36748.1"/>
    </source>
</evidence>
<keyword evidence="1" id="KW-0732">Signal</keyword>
<evidence type="ECO:0000256" key="1">
    <source>
        <dbReference type="ARBA" id="ARBA00022729"/>
    </source>
</evidence>
<evidence type="ECO:0000259" key="2">
    <source>
        <dbReference type="PROSITE" id="PS51034"/>
    </source>
</evidence>
<dbReference type="InterPro" id="IPR042235">
    <property type="entry name" value="ZP-C_dom"/>
</dbReference>
<protein>
    <submittedName>
        <fullName evidence="5">ZP domain-containing protein</fullName>
    </submittedName>
</protein>
<name>A0A183UAQ7_TOXCA</name>
<dbReference type="Pfam" id="PF25301">
    <property type="entry name" value="CUT_C"/>
    <property type="match status" value="1"/>
</dbReference>
<dbReference type="InterPro" id="IPR001507">
    <property type="entry name" value="ZP_dom"/>
</dbReference>
<evidence type="ECO:0000313" key="4">
    <source>
        <dbReference type="Proteomes" id="UP000050794"/>
    </source>
</evidence>
<accession>A0A183UAQ7</accession>
<reference evidence="3 4" key="2">
    <citation type="submission" date="2018-11" db="EMBL/GenBank/DDBJ databases">
        <authorList>
            <consortium name="Pathogen Informatics"/>
        </authorList>
    </citation>
    <scope>NUCLEOTIDE SEQUENCE [LARGE SCALE GENOMIC DNA]</scope>
</reference>
<dbReference type="WBParaSite" id="TCNE_0000557701-mRNA-1">
    <property type="protein sequence ID" value="TCNE_0000557701-mRNA-1"/>
    <property type="gene ID" value="TCNE_0000557701"/>
</dbReference>
<dbReference type="InterPro" id="IPR051962">
    <property type="entry name" value="Cuticlin"/>
</dbReference>
<dbReference type="PROSITE" id="PS51034">
    <property type="entry name" value="ZP_2"/>
    <property type="match status" value="1"/>
</dbReference>
<feature type="domain" description="ZP" evidence="2">
    <location>
        <begin position="1"/>
        <end position="186"/>
    </location>
</feature>
<organism evidence="4 5">
    <name type="scientific">Toxocara canis</name>
    <name type="common">Canine roundworm</name>
    <dbReference type="NCBI Taxonomy" id="6265"/>
    <lineage>
        <taxon>Eukaryota</taxon>
        <taxon>Metazoa</taxon>
        <taxon>Ecdysozoa</taxon>
        <taxon>Nematoda</taxon>
        <taxon>Chromadorea</taxon>
        <taxon>Rhabditida</taxon>
        <taxon>Spirurina</taxon>
        <taxon>Ascaridomorpha</taxon>
        <taxon>Ascaridoidea</taxon>
        <taxon>Toxocaridae</taxon>
        <taxon>Toxocara</taxon>
    </lineage>
</organism>
<proteinExistence type="predicted"/>
<dbReference type="AlphaFoldDB" id="A0A183UAQ7"/>